<comment type="subcellular location">
    <subcellularLocation>
        <location evidence="4">Cytoplasm</location>
    </subcellularLocation>
    <subcellularLocation>
        <location evidence="4">Cell membrane</location>
        <topology evidence="4">Peripheral membrane protein</topology>
        <orientation evidence="4">Cytoplasmic side</orientation>
    </subcellularLocation>
</comment>
<keyword evidence="3 4" id="KW-0472">Membrane</keyword>
<evidence type="ECO:0000256" key="2">
    <source>
        <dbReference type="ARBA" id="ARBA00022490"/>
    </source>
</evidence>
<dbReference type="PANTHER" id="PTHR38100:SF1">
    <property type="entry name" value="HIGH FREQUENCY LYSOGENIZATION PROTEIN HFLD"/>
    <property type="match status" value="1"/>
</dbReference>
<sequence>MSYTTVDQTIALAGIFQAASLVQQIAHNGSCAPQFFETSLNSLFVINPADTIGVFGQAHDIRLGLRELLAALDKNNKSQNVETIRYALSLVHLENKLKKRQDLLSVISKRLAQATEQKEHFGGYHPNIIENLASIYTDTISTFNLRIQVVGQPNHLQVEENAAKIRALLLAGIRSAMLWRQVGGRRWQLLFKRKALAECAEKQVRNI</sequence>
<keyword evidence="2 4" id="KW-0963">Cytoplasm</keyword>
<dbReference type="Gene3D" id="1.10.3890.10">
    <property type="entry name" value="HflD-like"/>
    <property type="match status" value="1"/>
</dbReference>
<dbReference type="NCBIfam" id="NF001248">
    <property type="entry name" value="PRK00218.1-4"/>
    <property type="match status" value="1"/>
</dbReference>
<dbReference type="InterPro" id="IPR007451">
    <property type="entry name" value="HflD"/>
</dbReference>
<proteinExistence type="inferred from homology"/>
<keyword evidence="1 4" id="KW-1003">Cell membrane</keyword>
<comment type="similarity">
    <text evidence="4">Belongs to the HflD family.</text>
</comment>
<dbReference type="PANTHER" id="PTHR38100">
    <property type="entry name" value="HIGH FREQUENCY LYSOGENIZATION PROTEIN HFLD"/>
    <property type="match status" value="1"/>
</dbReference>
<dbReference type="GO" id="GO:0005737">
    <property type="term" value="C:cytoplasm"/>
    <property type="evidence" value="ECO:0007669"/>
    <property type="project" value="UniProtKB-SubCell"/>
</dbReference>
<evidence type="ECO:0000313" key="6">
    <source>
        <dbReference type="Proteomes" id="UP000196027"/>
    </source>
</evidence>
<dbReference type="AlphaFoldDB" id="A0A1Y0I6K9"/>
<dbReference type="GO" id="GO:0005886">
    <property type="term" value="C:plasma membrane"/>
    <property type="evidence" value="ECO:0007669"/>
    <property type="project" value="UniProtKB-SubCell"/>
</dbReference>
<gene>
    <name evidence="4" type="primary">hflD</name>
    <name evidence="5" type="ORF">OLMES_2055</name>
</gene>
<dbReference type="InterPro" id="IPR035932">
    <property type="entry name" value="HflD-like_sf"/>
</dbReference>
<evidence type="ECO:0000256" key="3">
    <source>
        <dbReference type="ARBA" id="ARBA00023136"/>
    </source>
</evidence>
<reference evidence="5 6" key="1">
    <citation type="submission" date="2017-05" db="EMBL/GenBank/DDBJ databases">
        <title>Genomic insights into alkan degradation activity of Oleiphilus messinensis.</title>
        <authorList>
            <person name="Kozyavkin S.A."/>
            <person name="Slesarev A.I."/>
            <person name="Golyshin P.N."/>
            <person name="Korzhenkov A."/>
            <person name="Golyshina O.N."/>
            <person name="Toshchakov S.V."/>
        </authorList>
    </citation>
    <scope>NUCLEOTIDE SEQUENCE [LARGE SCALE GENOMIC DNA]</scope>
    <source>
        <strain evidence="5 6">ME102</strain>
    </source>
</reference>
<accession>A0A1Y0I6K9</accession>
<protein>
    <recommendedName>
        <fullName evidence="4">High frequency lysogenization protein HflD homolog</fullName>
    </recommendedName>
</protein>
<dbReference type="NCBIfam" id="NF001246">
    <property type="entry name" value="PRK00218.1-2"/>
    <property type="match status" value="1"/>
</dbReference>
<dbReference type="RefSeq" id="WP_087461155.1">
    <property type="nucleotide sequence ID" value="NZ_CP021425.1"/>
</dbReference>
<organism evidence="5 6">
    <name type="scientific">Oleiphilus messinensis</name>
    <dbReference type="NCBI Taxonomy" id="141451"/>
    <lineage>
        <taxon>Bacteria</taxon>
        <taxon>Pseudomonadati</taxon>
        <taxon>Pseudomonadota</taxon>
        <taxon>Gammaproteobacteria</taxon>
        <taxon>Oceanospirillales</taxon>
        <taxon>Oleiphilaceae</taxon>
        <taxon>Oleiphilus</taxon>
    </lineage>
</organism>
<dbReference type="KEGG" id="ome:OLMES_2055"/>
<evidence type="ECO:0000256" key="1">
    <source>
        <dbReference type="ARBA" id="ARBA00022475"/>
    </source>
</evidence>
<evidence type="ECO:0000313" key="5">
    <source>
        <dbReference type="EMBL" id="ARU56128.1"/>
    </source>
</evidence>
<dbReference type="OrthoDB" id="9788031at2"/>
<keyword evidence="6" id="KW-1185">Reference proteome</keyword>
<dbReference type="HAMAP" id="MF_00695">
    <property type="entry name" value="HflD_protein"/>
    <property type="match status" value="1"/>
</dbReference>
<name>A0A1Y0I6K9_9GAMM</name>
<dbReference type="EMBL" id="CP021425">
    <property type="protein sequence ID" value="ARU56128.1"/>
    <property type="molecule type" value="Genomic_DNA"/>
</dbReference>
<dbReference type="Proteomes" id="UP000196027">
    <property type="component" value="Chromosome"/>
</dbReference>
<dbReference type="Pfam" id="PF04356">
    <property type="entry name" value="DUF489"/>
    <property type="match status" value="1"/>
</dbReference>
<dbReference type="SUPFAM" id="SSF101322">
    <property type="entry name" value="YcfC-like"/>
    <property type="match status" value="1"/>
</dbReference>
<evidence type="ECO:0000256" key="4">
    <source>
        <dbReference type="HAMAP-Rule" id="MF_00695"/>
    </source>
</evidence>